<evidence type="ECO:0000313" key="2">
    <source>
        <dbReference type="Proteomes" id="UP000616769"/>
    </source>
</evidence>
<dbReference type="InterPro" id="IPR036116">
    <property type="entry name" value="FN3_sf"/>
</dbReference>
<organism evidence="1 2">
    <name type="scientific">Sarcoptes scabiei</name>
    <name type="common">Itch mite</name>
    <name type="synonym">Acarus scabiei</name>
    <dbReference type="NCBI Taxonomy" id="52283"/>
    <lineage>
        <taxon>Eukaryota</taxon>
        <taxon>Metazoa</taxon>
        <taxon>Ecdysozoa</taxon>
        <taxon>Arthropoda</taxon>
        <taxon>Chelicerata</taxon>
        <taxon>Arachnida</taxon>
        <taxon>Acari</taxon>
        <taxon>Acariformes</taxon>
        <taxon>Sarcoptiformes</taxon>
        <taxon>Astigmata</taxon>
        <taxon>Psoroptidia</taxon>
        <taxon>Sarcoptoidea</taxon>
        <taxon>Sarcoptidae</taxon>
        <taxon>Sarcoptinae</taxon>
        <taxon>Sarcoptes</taxon>
    </lineage>
</organism>
<dbReference type="GO" id="GO:0005819">
    <property type="term" value="C:spindle"/>
    <property type="evidence" value="ECO:0007669"/>
    <property type="project" value="TreeGrafter"/>
</dbReference>
<dbReference type="PROSITE" id="PS50853">
    <property type="entry name" value="FN3"/>
    <property type="match status" value="1"/>
</dbReference>
<dbReference type="PANTHER" id="PTHR21437:SF1">
    <property type="entry name" value="WIDE AWAKE"/>
    <property type="match status" value="1"/>
</dbReference>
<name>A0A132A5B4_SARSC</name>
<dbReference type="CDD" id="cd00063">
    <property type="entry name" value="FN3"/>
    <property type="match status" value="1"/>
</dbReference>
<dbReference type="Proteomes" id="UP000616769">
    <property type="component" value="Unassembled WGS sequence"/>
</dbReference>
<dbReference type="VEuPathDB" id="VectorBase:SSCA007693"/>
<dbReference type="GO" id="GO:0061172">
    <property type="term" value="P:regulation of establishment of bipolar cell polarity"/>
    <property type="evidence" value="ECO:0007669"/>
    <property type="project" value="TreeGrafter"/>
</dbReference>
<dbReference type="SUPFAM" id="SSF49265">
    <property type="entry name" value="Fibronectin type III"/>
    <property type="match status" value="1"/>
</dbReference>
<sequence>MSMTIIVESDQKPPPSPLTVQVEVAGPESLLVSYYPPIRIQGKQRSIVTKYLVEWSIDNFESISGSTLITDLGRRNQFLIESLKSEQSYQVRVACGNCKGFSDYCYPIINRSIPSSWKSFGGRNSLLDEHITVITNEFFEKIIDWHRQAFGDSKKRKSLELEQSINLANCDCNLSQNMGSQKKVRKTIKNLFGSTNKFQKCLKRNGIYFASLIYNQQKVLITNEEILPLIEIAIESMQNSLGLSDLGTLFYRPLKDSDNTVIFCAVRHIDEPKMINCLSVRWMPLGKLRKRLWFLREPAISGTNESNSGSMATNDSTSASSKMIGNLLITALDVSHCRINRV</sequence>
<evidence type="ECO:0000313" key="1">
    <source>
        <dbReference type="EMBL" id="KPM06151.1"/>
    </source>
</evidence>
<reference evidence="1 2" key="1">
    <citation type="journal article" date="2015" name="Parasit. Vectors">
        <title>Draft genome of the scabies mite.</title>
        <authorList>
            <person name="Rider S.D.Jr."/>
            <person name="Morgan M.S."/>
            <person name="Arlian L.G."/>
        </authorList>
    </citation>
    <scope>NUCLEOTIDE SEQUENCE [LARGE SCALE GENOMIC DNA]</scope>
    <source>
        <strain evidence="1">Arlian Lab</strain>
    </source>
</reference>
<dbReference type="InterPro" id="IPR013783">
    <property type="entry name" value="Ig-like_fold"/>
</dbReference>
<dbReference type="Pfam" id="PF00041">
    <property type="entry name" value="fn3"/>
    <property type="match status" value="1"/>
</dbReference>
<proteinExistence type="predicted"/>
<dbReference type="InterPro" id="IPR039269">
    <property type="entry name" value="ANKFN1"/>
</dbReference>
<dbReference type="SMART" id="SM00060">
    <property type="entry name" value="FN3"/>
    <property type="match status" value="1"/>
</dbReference>
<dbReference type="GO" id="GO:0000132">
    <property type="term" value="P:establishment of mitotic spindle orientation"/>
    <property type="evidence" value="ECO:0007669"/>
    <property type="project" value="TreeGrafter"/>
</dbReference>
<dbReference type="PANTHER" id="PTHR21437">
    <property type="entry name" value="WIDE AWAKE"/>
    <property type="match status" value="1"/>
</dbReference>
<comment type="caution">
    <text evidence="1">The sequence shown here is derived from an EMBL/GenBank/DDBJ whole genome shotgun (WGS) entry which is preliminary data.</text>
</comment>
<dbReference type="InterPro" id="IPR003961">
    <property type="entry name" value="FN3_dom"/>
</dbReference>
<protein>
    <submittedName>
        <fullName evidence="1">Fibronectin type III domain containing protein 2</fullName>
    </submittedName>
</protein>
<dbReference type="EMBL" id="JXLN01010678">
    <property type="protein sequence ID" value="KPM06151.1"/>
    <property type="molecule type" value="Genomic_DNA"/>
</dbReference>
<gene>
    <name evidence="1" type="ORF">QR98_0046240</name>
</gene>
<dbReference type="Gene3D" id="2.60.40.10">
    <property type="entry name" value="Immunoglobulins"/>
    <property type="match status" value="1"/>
</dbReference>
<accession>A0A132A5B4</accession>
<dbReference type="AlphaFoldDB" id="A0A132A5B4"/>
<dbReference type="OrthoDB" id="2428204at2759"/>